<keyword evidence="1" id="KW-0732">Signal</keyword>
<proteinExistence type="predicted"/>
<dbReference type="AlphaFoldDB" id="A0A4Q9DIQ4"/>
<dbReference type="GO" id="GO:0006629">
    <property type="term" value="P:lipid metabolic process"/>
    <property type="evidence" value="ECO:0007669"/>
    <property type="project" value="InterPro"/>
</dbReference>
<dbReference type="PANTHER" id="PTHR46211">
    <property type="entry name" value="GLYCEROPHOSPHORYL DIESTER PHOSPHODIESTERASE"/>
    <property type="match status" value="1"/>
</dbReference>
<dbReference type="SUPFAM" id="SSF51695">
    <property type="entry name" value="PLC-like phosphodiesterases"/>
    <property type="match status" value="1"/>
</dbReference>
<dbReference type="InterPro" id="IPR030395">
    <property type="entry name" value="GP_PDE_dom"/>
</dbReference>
<reference evidence="3 4" key="1">
    <citation type="submission" date="2019-02" db="EMBL/GenBank/DDBJ databases">
        <title>Paenibacillus sp. nov., isolated from surface-sterilized tissue of Thalictrum simplex L.</title>
        <authorList>
            <person name="Tuo L."/>
        </authorList>
    </citation>
    <scope>NUCLEOTIDE SEQUENCE [LARGE SCALE GENOMIC DNA]</scope>
    <source>
        <strain evidence="3 4">N2SHLJ1</strain>
    </source>
</reference>
<evidence type="ECO:0000259" key="2">
    <source>
        <dbReference type="PROSITE" id="PS51704"/>
    </source>
</evidence>
<feature type="domain" description="GP-PDE" evidence="2">
    <location>
        <begin position="37"/>
        <end position="272"/>
    </location>
</feature>
<evidence type="ECO:0000313" key="4">
    <source>
        <dbReference type="Proteomes" id="UP000293142"/>
    </source>
</evidence>
<comment type="caution">
    <text evidence="3">The sequence shown here is derived from an EMBL/GenBank/DDBJ whole genome shotgun (WGS) entry which is preliminary data.</text>
</comment>
<evidence type="ECO:0000313" key="3">
    <source>
        <dbReference type="EMBL" id="TBL71088.1"/>
    </source>
</evidence>
<dbReference type="EMBL" id="SIRE01000028">
    <property type="protein sequence ID" value="TBL71088.1"/>
    <property type="molecule type" value="Genomic_DNA"/>
</dbReference>
<dbReference type="Proteomes" id="UP000293142">
    <property type="component" value="Unassembled WGS sequence"/>
</dbReference>
<dbReference type="InterPro" id="IPR017946">
    <property type="entry name" value="PLC-like_Pdiesterase_TIM-brl"/>
</dbReference>
<dbReference type="RefSeq" id="WP_131017503.1">
    <property type="nucleotide sequence ID" value="NZ_SIRE01000028.1"/>
</dbReference>
<accession>A0A4Q9DIQ4</accession>
<dbReference type="PROSITE" id="PS51704">
    <property type="entry name" value="GP_PDE"/>
    <property type="match status" value="1"/>
</dbReference>
<dbReference type="Gene3D" id="3.20.20.190">
    <property type="entry name" value="Phosphatidylinositol (PI) phosphodiesterase"/>
    <property type="match status" value="1"/>
</dbReference>
<organism evidence="3 4">
    <name type="scientific">Paenibacillus thalictri</name>
    <dbReference type="NCBI Taxonomy" id="2527873"/>
    <lineage>
        <taxon>Bacteria</taxon>
        <taxon>Bacillati</taxon>
        <taxon>Bacillota</taxon>
        <taxon>Bacilli</taxon>
        <taxon>Bacillales</taxon>
        <taxon>Paenibacillaceae</taxon>
        <taxon>Paenibacillus</taxon>
    </lineage>
</organism>
<evidence type="ECO:0000256" key="1">
    <source>
        <dbReference type="SAM" id="SignalP"/>
    </source>
</evidence>
<sequence length="279" mass="30604">MIKKVVVFAVLFTAGFTAIAPNTAMSPIMASSAIDKYVVTAHRGSSGSAPENTLSAFRKAAETGAGYSELDVQETADGVVMVMHDDNVRRTTGINKNMWDIESGELKKASAGAWYGAAFQDERVPTLEETIAAVKGKTRLNIELKNNGHQQRLAEKTVKLIEDAGFVKDCTITSFDVNLIRQVKAINRAIKTGLIVGEKPRKNPEQLFESGDYDVLSAAYPLIDKAFMQSAAAHHKEVYAWTVNDKARMHQMLDLGVNSVITNYPEQLIEVLKERGARD</sequence>
<keyword evidence="4" id="KW-1185">Reference proteome</keyword>
<protein>
    <submittedName>
        <fullName evidence="3">Glycerophosphodiester phosphodiesterase</fullName>
    </submittedName>
</protein>
<dbReference type="GO" id="GO:0008081">
    <property type="term" value="F:phosphoric diester hydrolase activity"/>
    <property type="evidence" value="ECO:0007669"/>
    <property type="project" value="InterPro"/>
</dbReference>
<dbReference type="PANTHER" id="PTHR46211:SF8">
    <property type="entry name" value="PHOSPHODIESTERASE"/>
    <property type="match status" value="1"/>
</dbReference>
<feature type="signal peptide" evidence="1">
    <location>
        <begin position="1"/>
        <end position="20"/>
    </location>
</feature>
<dbReference type="Pfam" id="PF03009">
    <property type="entry name" value="GDPD"/>
    <property type="match status" value="1"/>
</dbReference>
<feature type="chain" id="PRO_5039554890" evidence="1">
    <location>
        <begin position="21"/>
        <end position="279"/>
    </location>
</feature>
<name>A0A4Q9DIQ4_9BACL</name>
<gene>
    <name evidence="3" type="ORF">EYB31_31595</name>
</gene>
<dbReference type="OrthoDB" id="384721at2"/>